<accession>A0AAD5SQG8</accession>
<protein>
    <submittedName>
        <fullName evidence="2">Uncharacterized protein</fullName>
    </submittedName>
</protein>
<feature type="region of interest" description="Disordered" evidence="1">
    <location>
        <begin position="48"/>
        <end position="112"/>
    </location>
</feature>
<proteinExistence type="predicted"/>
<keyword evidence="3" id="KW-1185">Reference proteome</keyword>
<feature type="non-terminal residue" evidence="2">
    <location>
        <position position="112"/>
    </location>
</feature>
<name>A0AAD5SQG8_9FUNG</name>
<dbReference type="Proteomes" id="UP001211907">
    <property type="component" value="Unassembled WGS sequence"/>
</dbReference>
<reference evidence="2" key="1">
    <citation type="submission" date="2020-05" db="EMBL/GenBank/DDBJ databases">
        <title>Phylogenomic resolution of chytrid fungi.</title>
        <authorList>
            <person name="Stajich J.E."/>
            <person name="Amses K."/>
            <person name="Simmons R."/>
            <person name="Seto K."/>
            <person name="Myers J."/>
            <person name="Bonds A."/>
            <person name="Quandt C.A."/>
            <person name="Barry K."/>
            <person name="Liu P."/>
            <person name="Grigoriev I."/>
            <person name="Longcore J.E."/>
            <person name="James T.Y."/>
        </authorList>
    </citation>
    <scope>NUCLEOTIDE SEQUENCE</scope>
    <source>
        <strain evidence="2">JEL0513</strain>
    </source>
</reference>
<sequence length="112" mass="12408">MPLHPLRDAFGKWMKDTVAMPQDDFERELQNIPVSGAKLILEAVDALRPSRGADETSDDGTVINRNHHQQEATPNSSPTRSSPGDTNALFRRLTNMDDDNEDEEETTATTGT</sequence>
<feature type="compositionally biased region" description="Polar residues" evidence="1">
    <location>
        <begin position="71"/>
        <end position="85"/>
    </location>
</feature>
<evidence type="ECO:0000313" key="2">
    <source>
        <dbReference type="EMBL" id="KAJ3087409.1"/>
    </source>
</evidence>
<dbReference type="EMBL" id="JADGJH010004063">
    <property type="protein sequence ID" value="KAJ3087409.1"/>
    <property type="molecule type" value="Genomic_DNA"/>
</dbReference>
<organism evidence="2 3">
    <name type="scientific">Physocladia obscura</name>
    <dbReference type="NCBI Taxonomy" id="109957"/>
    <lineage>
        <taxon>Eukaryota</taxon>
        <taxon>Fungi</taxon>
        <taxon>Fungi incertae sedis</taxon>
        <taxon>Chytridiomycota</taxon>
        <taxon>Chytridiomycota incertae sedis</taxon>
        <taxon>Chytridiomycetes</taxon>
        <taxon>Chytridiales</taxon>
        <taxon>Chytriomycetaceae</taxon>
        <taxon>Physocladia</taxon>
    </lineage>
</organism>
<evidence type="ECO:0000256" key="1">
    <source>
        <dbReference type="SAM" id="MobiDB-lite"/>
    </source>
</evidence>
<gene>
    <name evidence="2" type="ORF">HK100_008371</name>
</gene>
<comment type="caution">
    <text evidence="2">The sequence shown here is derived from an EMBL/GenBank/DDBJ whole genome shotgun (WGS) entry which is preliminary data.</text>
</comment>
<feature type="compositionally biased region" description="Acidic residues" evidence="1">
    <location>
        <begin position="96"/>
        <end position="106"/>
    </location>
</feature>
<evidence type="ECO:0000313" key="3">
    <source>
        <dbReference type="Proteomes" id="UP001211907"/>
    </source>
</evidence>
<dbReference type="AlphaFoldDB" id="A0AAD5SQG8"/>